<dbReference type="RefSeq" id="WP_166524542.1">
    <property type="nucleotide sequence ID" value="NZ_JAAABI010000006.1"/>
</dbReference>
<proteinExistence type="predicted"/>
<accession>A0A964TDW7</accession>
<evidence type="ECO:0000313" key="2">
    <source>
        <dbReference type="EMBL" id="NAY93132.1"/>
    </source>
</evidence>
<keyword evidence="1" id="KW-0732">Signal</keyword>
<evidence type="ECO:0008006" key="4">
    <source>
        <dbReference type="Google" id="ProtNLM"/>
    </source>
</evidence>
<gene>
    <name evidence="2" type="ORF">GTQ34_14545</name>
</gene>
<comment type="caution">
    <text evidence="2">The sequence shown here is derived from an EMBL/GenBank/DDBJ whole genome shotgun (WGS) entry which is preliminary data.</text>
</comment>
<dbReference type="Proteomes" id="UP000667650">
    <property type="component" value="Unassembled WGS sequence"/>
</dbReference>
<keyword evidence="3" id="KW-1185">Reference proteome</keyword>
<reference evidence="2" key="1">
    <citation type="submission" date="2020-01" db="EMBL/GenBank/DDBJ databases">
        <title>Muricauda ochracea sp. nov., isolated from a tidal flat of Garorim bay in Korea.</title>
        <authorList>
            <person name="Kim D."/>
            <person name="Yoo Y."/>
            <person name="Kim J.-J."/>
        </authorList>
    </citation>
    <scope>NUCLEOTIDE SEQUENCE</scope>
    <source>
        <strain evidence="2">JGD-17</strain>
    </source>
</reference>
<evidence type="ECO:0000256" key="1">
    <source>
        <dbReference type="SAM" id="SignalP"/>
    </source>
</evidence>
<feature type="chain" id="PRO_5037928401" description="MORN repeat protein" evidence="1">
    <location>
        <begin position="22"/>
        <end position="186"/>
    </location>
</feature>
<organism evidence="2 3">
    <name type="scientific">Flagellimonas ochracea</name>
    <dbReference type="NCBI Taxonomy" id="2696472"/>
    <lineage>
        <taxon>Bacteria</taxon>
        <taxon>Pseudomonadati</taxon>
        <taxon>Bacteroidota</taxon>
        <taxon>Flavobacteriia</taxon>
        <taxon>Flavobacteriales</taxon>
        <taxon>Flavobacteriaceae</taxon>
        <taxon>Flagellimonas</taxon>
    </lineage>
</organism>
<feature type="signal peptide" evidence="1">
    <location>
        <begin position="1"/>
        <end position="21"/>
    </location>
</feature>
<protein>
    <recommendedName>
        <fullName evidence="4">MORN repeat protein</fullName>
    </recommendedName>
</protein>
<dbReference type="EMBL" id="JAAABI010000006">
    <property type="protein sequence ID" value="NAY93132.1"/>
    <property type="molecule type" value="Genomic_DNA"/>
</dbReference>
<sequence length="186" mass="21595">MNRFCHLSLLLTLLFTGHTLIGQVSLAPNPIAPEGLSQFQFLAGNFSVLGRSKTKGGYLDYQGQWNGYYLLDGYIFTDEFSIKDKLGNVHFLGITYRSYDPIDDTWTMKFYDGIKREWIDTFHGKRKGGEMHLVAKNKDSEGRQFISRIKFYDMDENGFKWKSDRSYDNGRSWIEDFGIIKAIRVQ</sequence>
<evidence type="ECO:0000313" key="3">
    <source>
        <dbReference type="Proteomes" id="UP000667650"/>
    </source>
</evidence>
<name>A0A964TDW7_9FLAO</name>
<dbReference type="AlphaFoldDB" id="A0A964TDW7"/>